<dbReference type="Pfam" id="PF07681">
    <property type="entry name" value="DoxX"/>
    <property type="match status" value="1"/>
</dbReference>
<protein>
    <submittedName>
        <fullName evidence="6">DoxX domain containing protein</fullName>
    </submittedName>
</protein>
<name>A0A921NPM7_9RHOB</name>
<keyword evidence="2 5" id="KW-0812">Transmembrane</keyword>
<evidence type="ECO:0000256" key="1">
    <source>
        <dbReference type="ARBA" id="ARBA00004141"/>
    </source>
</evidence>
<dbReference type="OrthoDB" id="9810206at2"/>
<dbReference type="InterPro" id="IPR032808">
    <property type="entry name" value="DoxX"/>
</dbReference>
<dbReference type="Proteomes" id="UP000698242">
    <property type="component" value="Unassembled WGS sequence"/>
</dbReference>
<evidence type="ECO:0000256" key="5">
    <source>
        <dbReference type="SAM" id="Phobius"/>
    </source>
</evidence>
<comment type="caution">
    <text evidence="6">The sequence shown here is derived from an EMBL/GenBank/DDBJ whole genome shotgun (WGS) entry which is preliminary data.</text>
</comment>
<evidence type="ECO:0000313" key="7">
    <source>
        <dbReference type="Proteomes" id="UP000698242"/>
    </source>
</evidence>
<reference evidence="6" key="1">
    <citation type="submission" date="2013-03" db="EMBL/GenBank/DDBJ databases">
        <title>Genome Sequence of the Profundibacterium mesophilum strain KAUST100406-0324T from Red Sea, a novel genus in the family Rhodobacteraceae.</title>
        <authorList>
            <person name="Essack M."/>
            <person name="Alam I."/>
            <person name="Lafi F."/>
            <person name="Alawi W."/>
            <person name="Kamanu F."/>
            <person name="Al-Suwailem A."/>
            <person name="Lee O.O."/>
            <person name="Xu Y."/>
            <person name="Bajic V."/>
            <person name="Qian P.-Y."/>
            <person name="Archer J."/>
        </authorList>
    </citation>
    <scope>NUCLEOTIDE SEQUENCE</scope>
    <source>
        <strain evidence="6">KAUST100406-0324</strain>
    </source>
</reference>
<evidence type="ECO:0000256" key="4">
    <source>
        <dbReference type="ARBA" id="ARBA00023136"/>
    </source>
</evidence>
<keyword evidence="3 5" id="KW-1133">Transmembrane helix</keyword>
<comment type="subcellular location">
    <subcellularLocation>
        <location evidence="1">Membrane</location>
        <topology evidence="1">Multi-pass membrane protein</topology>
    </subcellularLocation>
</comment>
<feature type="transmembrane region" description="Helical" evidence="5">
    <location>
        <begin position="40"/>
        <end position="63"/>
    </location>
</feature>
<gene>
    <name evidence="6" type="ORF">PMES_02871</name>
</gene>
<organism evidence="6 7">
    <name type="scientific">Profundibacterium mesophilum KAUST100406-0324</name>
    <dbReference type="NCBI Taxonomy" id="1037889"/>
    <lineage>
        <taxon>Bacteria</taxon>
        <taxon>Pseudomonadati</taxon>
        <taxon>Pseudomonadota</taxon>
        <taxon>Alphaproteobacteria</taxon>
        <taxon>Rhodobacterales</taxon>
        <taxon>Roseobacteraceae</taxon>
        <taxon>Profundibacterium</taxon>
    </lineage>
</organism>
<evidence type="ECO:0000313" key="6">
    <source>
        <dbReference type="EMBL" id="KAF0674795.1"/>
    </source>
</evidence>
<dbReference type="RefSeq" id="WP_159966384.1">
    <property type="nucleotide sequence ID" value="NZ_APKE01000035.1"/>
</dbReference>
<sequence length="133" mass="13926">MTTSEFTDLAGRVLLGSLFLAGAVQKWVDPLQVEGLLAGWSLPAALVWPALVFNAVAGALLIAGIARRPVALTLAAYTALTSFFHLVPGDGWQMSIFVKNWAIAGGLLVVAGHAPPARGGDTVRGPERETPPR</sequence>
<dbReference type="EMBL" id="APKE01000035">
    <property type="protein sequence ID" value="KAF0674795.1"/>
    <property type="molecule type" value="Genomic_DNA"/>
</dbReference>
<evidence type="ECO:0000256" key="3">
    <source>
        <dbReference type="ARBA" id="ARBA00022989"/>
    </source>
</evidence>
<dbReference type="AlphaFoldDB" id="A0A921NPM7"/>
<evidence type="ECO:0000256" key="2">
    <source>
        <dbReference type="ARBA" id="ARBA00022692"/>
    </source>
</evidence>
<accession>A0A921NPM7</accession>
<dbReference type="GO" id="GO:0016020">
    <property type="term" value="C:membrane"/>
    <property type="evidence" value="ECO:0007669"/>
    <property type="project" value="UniProtKB-SubCell"/>
</dbReference>
<keyword evidence="7" id="KW-1185">Reference proteome</keyword>
<keyword evidence="4 5" id="KW-0472">Membrane</keyword>
<proteinExistence type="predicted"/>